<evidence type="ECO:0000256" key="2">
    <source>
        <dbReference type="ARBA" id="ARBA00022448"/>
    </source>
</evidence>
<accession>A0ABP8Y967</accession>
<evidence type="ECO:0000256" key="3">
    <source>
        <dbReference type="ARBA" id="ARBA00022475"/>
    </source>
</evidence>
<dbReference type="CDD" id="cd06261">
    <property type="entry name" value="TM_PBP2"/>
    <property type="match status" value="1"/>
</dbReference>
<dbReference type="SUPFAM" id="SSF161098">
    <property type="entry name" value="MetI-like"/>
    <property type="match status" value="1"/>
</dbReference>
<evidence type="ECO:0000313" key="10">
    <source>
        <dbReference type="EMBL" id="GAA4723112.1"/>
    </source>
</evidence>
<dbReference type="RefSeq" id="WP_172150910.1">
    <property type="nucleotide sequence ID" value="NZ_BAABID010000006.1"/>
</dbReference>
<evidence type="ECO:0000256" key="6">
    <source>
        <dbReference type="ARBA" id="ARBA00023136"/>
    </source>
</evidence>
<evidence type="ECO:0000256" key="8">
    <source>
        <dbReference type="SAM" id="MobiDB-lite"/>
    </source>
</evidence>
<feature type="transmembrane region" description="Helical" evidence="7">
    <location>
        <begin position="194"/>
        <end position="218"/>
    </location>
</feature>
<evidence type="ECO:0000256" key="4">
    <source>
        <dbReference type="ARBA" id="ARBA00022692"/>
    </source>
</evidence>
<feature type="transmembrane region" description="Helical" evidence="7">
    <location>
        <begin position="245"/>
        <end position="264"/>
    </location>
</feature>
<feature type="transmembrane region" description="Helical" evidence="7">
    <location>
        <begin position="106"/>
        <end position="129"/>
    </location>
</feature>
<evidence type="ECO:0000256" key="5">
    <source>
        <dbReference type="ARBA" id="ARBA00022989"/>
    </source>
</evidence>
<comment type="subcellular location">
    <subcellularLocation>
        <location evidence="1 7">Cell membrane</location>
        <topology evidence="1 7">Multi-pass membrane protein</topology>
    </subcellularLocation>
</comment>
<comment type="caution">
    <text evidence="10">The sequence shown here is derived from an EMBL/GenBank/DDBJ whole genome shotgun (WGS) entry which is preliminary data.</text>
</comment>
<keyword evidence="2 7" id="KW-0813">Transport</keyword>
<feature type="domain" description="ABC transmembrane type-1" evidence="9">
    <location>
        <begin position="107"/>
        <end position="320"/>
    </location>
</feature>
<evidence type="ECO:0000259" key="9">
    <source>
        <dbReference type="PROSITE" id="PS50928"/>
    </source>
</evidence>
<dbReference type="PANTHER" id="PTHR30193:SF37">
    <property type="entry name" value="INNER MEMBRANE ABC TRANSPORTER PERMEASE PROTEIN YCJO"/>
    <property type="match status" value="1"/>
</dbReference>
<feature type="transmembrane region" description="Helical" evidence="7">
    <location>
        <begin position="141"/>
        <end position="161"/>
    </location>
</feature>
<feature type="transmembrane region" description="Helical" evidence="7">
    <location>
        <begin position="299"/>
        <end position="324"/>
    </location>
</feature>
<keyword evidence="4 7" id="KW-0812">Transmembrane</keyword>
<evidence type="ECO:0000313" key="11">
    <source>
        <dbReference type="Proteomes" id="UP001500956"/>
    </source>
</evidence>
<comment type="similarity">
    <text evidence="7">Belongs to the binding-protein-dependent transport system permease family.</text>
</comment>
<dbReference type="EMBL" id="BAABID010000006">
    <property type="protein sequence ID" value="GAA4723112.1"/>
    <property type="molecule type" value="Genomic_DNA"/>
</dbReference>
<keyword evidence="5 7" id="KW-1133">Transmembrane helix</keyword>
<dbReference type="Proteomes" id="UP001500956">
    <property type="component" value="Unassembled WGS sequence"/>
</dbReference>
<keyword evidence="11" id="KW-1185">Reference proteome</keyword>
<keyword evidence="3" id="KW-1003">Cell membrane</keyword>
<keyword evidence="6 7" id="KW-0472">Membrane</keyword>
<organism evidence="10 11">
    <name type="scientific">Isoptericola chiayiensis</name>
    <dbReference type="NCBI Taxonomy" id="579446"/>
    <lineage>
        <taxon>Bacteria</taxon>
        <taxon>Bacillati</taxon>
        <taxon>Actinomycetota</taxon>
        <taxon>Actinomycetes</taxon>
        <taxon>Micrococcales</taxon>
        <taxon>Promicromonosporaceae</taxon>
        <taxon>Isoptericola</taxon>
    </lineage>
</organism>
<evidence type="ECO:0000256" key="7">
    <source>
        <dbReference type="RuleBase" id="RU363032"/>
    </source>
</evidence>
<dbReference type="InterPro" id="IPR035906">
    <property type="entry name" value="MetI-like_sf"/>
</dbReference>
<gene>
    <name evidence="10" type="ORF">GCM10023216_10670</name>
</gene>
<name>A0ABP8Y967_9MICO</name>
<protein>
    <submittedName>
        <fullName evidence="10">Sugar ABC transporter permease</fullName>
    </submittedName>
</protein>
<dbReference type="PROSITE" id="PS50928">
    <property type="entry name" value="ABC_TM1"/>
    <property type="match status" value="1"/>
</dbReference>
<reference evidence="11" key="1">
    <citation type="journal article" date="2019" name="Int. J. Syst. Evol. Microbiol.">
        <title>The Global Catalogue of Microorganisms (GCM) 10K type strain sequencing project: providing services to taxonomists for standard genome sequencing and annotation.</title>
        <authorList>
            <consortium name="The Broad Institute Genomics Platform"/>
            <consortium name="The Broad Institute Genome Sequencing Center for Infectious Disease"/>
            <person name="Wu L."/>
            <person name="Ma J."/>
        </authorList>
    </citation>
    <scope>NUCLEOTIDE SEQUENCE [LARGE SCALE GENOMIC DNA]</scope>
    <source>
        <strain evidence="11">JCM 18063</strain>
    </source>
</reference>
<proteinExistence type="inferred from homology"/>
<sequence length="332" mass="36159">MTQPLPASTPRVTGDPGTRGATGSPPAQGPGGQKRTRRRRRGLTGSRAPWWFLLPALSIYVFVVIVPSLRGSVLAFTDWNGLTPDWNWVGFENFARIWETEIARDAVVRTVVIAVAVTVVQNGIGLLLALGVNTRIKSRNLLRVFLFAPAVLTPLVVAYLWRNLLAPTGAVNALLDAVGLDSWQRAWLGDSDTAMWMIVGIVVWQFAGYSMVIFLAGLQGIPEEIYEAAELDGARSVRRFFSIELPLLAPAVTINLMLSIIGGIKLFDQVYATTGGGPANSTETLSTLIYRYAFNSGQFSFAIAMAVVLTILVSVFAFAQYAVLRRGERRAS</sequence>
<dbReference type="Gene3D" id="1.10.3720.10">
    <property type="entry name" value="MetI-like"/>
    <property type="match status" value="1"/>
</dbReference>
<dbReference type="InterPro" id="IPR000515">
    <property type="entry name" value="MetI-like"/>
</dbReference>
<evidence type="ECO:0000256" key="1">
    <source>
        <dbReference type="ARBA" id="ARBA00004651"/>
    </source>
</evidence>
<feature type="region of interest" description="Disordered" evidence="8">
    <location>
        <begin position="1"/>
        <end position="40"/>
    </location>
</feature>
<dbReference type="InterPro" id="IPR051393">
    <property type="entry name" value="ABC_transporter_permease"/>
</dbReference>
<dbReference type="Pfam" id="PF00528">
    <property type="entry name" value="BPD_transp_1"/>
    <property type="match status" value="1"/>
</dbReference>
<feature type="transmembrane region" description="Helical" evidence="7">
    <location>
        <begin position="48"/>
        <end position="69"/>
    </location>
</feature>
<dbReference type="PANTHER" id="PTHR30193">
    <property type="entry name" value="ABC TRANSPORTER PERMEASE PROTEIN"/>
    <property type="match status" value="1"/>
</dbReference>